<evidence type="ECO:0000256" key="1">
    <source>
        <dbReference type="SAM" id="Phobius"/>
    </source>
</evidence>
<reference evidence="2" key="1">
    <citation type="submission" date="2021-01" db="EMBL/GenBank/DDBJ databases">
        <authorList>
            <person name="Corre E."/>
            <person name="Pelletier E."/>
            <person name="Niang G."/>
            <person name="Scheremetjew M."/>
            <person name="Finn R."/>
            <person name="Kale V."/>
            <person name="Holt S."/>
            <person name="Cochrane G."/>
            <person name="Meng A."/>
            <person name="Brown T."/>
            <person name="Cohen L."/>
        </authorList>
    </citation>
    <scope>NUCLEOTIDE SEQUENCE</scope>
    <source>
        <strain evidence="2">CCMP2222</strain>
    </source>
</reference>
<dbReference type="AlphaFoldDB" id="A0A7S2C143"/>
<protein>
    <submittedName>
        <fullName evidence="2">Uncharacterized protein</fullName>
    </submittedName>
</protein>
<dbReference type="EMBL" id="HBGQ01030087">
    <property type="protein sequence ID" value="CAD9412729.1"/>
    <property type="molecule type" value="Transcribed_RNA"/>
</dbReference>
<sequence length="221" mass="23507">MATLTTVNAEKGCYEALMHPGPAKQPVILKMKNPDNIIAVVLSGGLSIGTIAVVHGLSSHQDLNGCICRVVKCHGEGQRVEVCAVETGLHYRMRRENILALKQCPHTTKVTARFDVDKPPARGIPLVGSSFGSESSFGPAGGELIKPGSTVQIVALRNATGFNGQLAEVTQVDRAKGRYAIRLRDGTEKTIRIANVRLVSSSSTSFLPAAGPAAIDSRLRR</sequence>
<keyword evidence="1" id="KW-1133">Transmembrane helix</keyword>
<keyword evidence="1" id="KW-0472">Membrane</keyword>
<keyword evidence="1" id="KW-0812">Transmembrane</keyword>
<accession>A0A7S2C143</accession>
<evidence type="ECO:0000313" key="2">
    <source>
        <dbReference type="EMBL" id="CAD9412729.1"/>
    </source>
</evidence>
<name>A0A7S2C143_9DINO</name>
<organism evidence="2">
    <name type="scientific">Alexandrium andersonii</name>
    <dbReference type="NCBI Taxonomy" id="327968"/>
    <lineage>
        <taxon>Eukaryota</taxon>
        <taxon>Sar</taxon>
        <taxon>Alveolata</taxon>
        <taxon>Dinophyceae</taxon>
        <taxon>Gonyaulacales</taxon>
        <taxon>Pyrocystaceae</taxon>
        <taxon>Alexandrium</taxon>
    </lineage>
</organism>
<proteinExistence type="predicted"/>
<gene>
    <name evidence="2" type="ORF">AAND1436_LOCUS14841</name>
</gene>
<feature type="transmembrane region" description="Helical" evidence="1">
    <location>
        <begin position="37"/>
        <end position="58"/>
    </location>
</feature>